<reference evidence="3" key="1">
    <citation type="submission" date="2015-09" db="EMBL/GenBank/DDBJ databases">
        <authorList>
            <consortium name="Pathogen Informatics"/>
        </authorList>
    </citation>
    <scope>NUCLEOTIDE SEQUENCE [LARGE SCALE GENOMIC DNA]</scope>
    <source>
        <strain evidence="3">Lake Konstanz</strain>
    </source>
</reference>
<feature type="chain" id="PRO_5006621441" description="GPI-anchored surface protein" evidence="1">
    <location>
        <begin position="22"/>
        <end position="353"/>
    </location>
</feature>
<evidence type="ECO:0008006" key="4">
    <source>
        <dbReference type="Google" id="ProtNLM"/>
    </source>
</evidence>
<evidence type="ECO:0000313" key="3">
    <source>
        <dbReference type="Proteomes" id="UP000051952"/>
    </source>
</evidence>
<dbReference type="EMBL" id="CYKH01000248">
    <property type="protein sequence ID" value="CUF14864.1"/>
    <property type="molecule type" value="Genomic_DNA"/>
</dbReference>
<sequence>MFTVFVTFLSTFFFLKEFTTTNMEPQLDILFDELCVSSRTEISWSEFESSPSIEVAPLDRIICETLDLSMRRLATLGGEVNESCIQRNLAVVAHLLKRKGLPGASCAVLLQYIVVVGKTCSSHLLSRHCEHIVLALLEQIAVEGDSAPATVAAAALRNLLRHVDSHFLSSKTSDFPDLWDYLAKYFSSASALHTLNNVVLAVVEKALRDANTPPLEKSSVTRLQSIAMLLSARLDSSTLSSVELAPLRGLHRRITAALTNSSPVKDDATVCDVASLRAFLIAAGEDKRFVLEDLRTALEAEEIRRHELEIVLRASSQDAAKCERQLADSSPEGFFQSVKSAVRKLGDSVSRRH</sequence>
<accession>A0A0S4IPU0</accession>
<organism evidence="2 3">
    <name type="scientific">Bodo saltans</name>
    <name type="common">Flagellated protozoan</name>
    <dbReference type="NCBI Taxonomy" id="75058"/>
    <lineage>
        <taxon>Eukaryota</taxon>
        <taxon>Discoba</taxon>
        <taxon>Euglenozoa</taxon>
        <taxon>Kinetoplastea</taxon>
        <taxon>Metakinetoplastina</taxon>
        <taxon>Eubodonida</taxon>
        <taxon>Bodonidae</taxon>
        <taxon>Bodo</taxon>
    </lineage>
</organism>
<protein>
    <recommendedName>
        <fullName evidence="4">GPI-anchored surface protein</fullName>
    </recommendedName>
</protein>
<gene>
    <name evidence="2" type="ORF">BSAL_59640</name>
</gene>
<dbReference type="AlphaFoldDB" id="A0A0S4IPU0"/>
<keyword evidence="3" id="KW-1185">Reference proteome</keyword>
<evidence type="ECO:0000313" key="2">
    <source>
        <dbReference type="EMBL" id="CUF14864.1"/>
    </source>
</evidence>
<dbReference type="VEuPathDB" id="TriTrypDB:BSAL_59640"/>
<name>A0A0S4IPU0_BODSA</name>
<evidence type="ECO:0000256" key="1">
    <source>
        <dbReference type="SAM" id="SignalP"/>
    </source>
</evidence>
<keyword evidence="1" id="KW-0732">Signal</keyword>
<proteinExistence type="predicted"/>
<feature type="signal peptide" evidence="1">
    <location>
        <begin position="1"/>
        <end position="21"/>
    </location>
</feature>
<dbReference type="Proteomes" id="UP000051952">
    <property type="component" value="Unassembled WGS sequence"/>
</dbReference>